<sequence>MFSADAFCSVNLYILIKEVSIENRRRNSTISISKCRLSLAPITEEISEDLNLPASHDLKSNSGDHPPIVEELQTEQNVNEAEATECVWKLKVYKNSFNQTLPVDELSNFQKSRQVKCDVNTTLEEQLKSSKDANKKPPSLKEKLANNHEWDILGILNLSAMNLIDTDMPLIIQAAFSENKTKCIGLILRDNNMTSDGVKTLVDALLVARTKLKYLSFSNNSKVGDVGIEHLIYLFKKKRSINFLALPNTGMTDRGVRLLADLLCEVDVDSPCPPIEKLYISFNKLITDESMVAVIQILERNRTLKVLSMEYCNFSDKVRRILREISTTNKKINLSLSD</sequence>
<protein>
    <submittedName>
        <fullName evidence="4">Uncharacterized protein</fullName>
    </submittedName>
</protein>
<dbReference type="GO" id="GO:0006913">
    <property type="term" value="P:nucleocytoplasmic transport"/>
    <property type="evidence" value="ECO:0007669"/>
    <property type="project" value="TreeGrafter"/>
</dbReference>
<proteinExistence type="predicted"/>
<evidence type="ECO:0000313" key="5">
    <source>
        <dbReference type="Proteomes" id="UP000663866"/>
    </source>
</evidence>
<keyword evidence="3" id="KW-0677">Repeat</keyword>
<dbReference type="PANTHER" id="PTHR24113:SF12">
    <property type="entry name" value="RAN GTPASE-ACTIVATING PROTEIN 1"/>
    <property type="match status" value="1"/>
</dbReference>
<accession>A0A819ZR93</accession>
<dbReference type="EMBL" id="CAJOBG010005808">
    <property type="protein sequence ID" value="CAF4166415.1"/>
    <property type="molecule type" value="Genomic_DNA"/>
</dbReference>
<evidence type="ECO:0000256" key="3">
    <source>
        <dbReference type="ARBA" id="ARBA00022737"/>
    </source>
</evidence>
<dbReference type="InterPro" id="IPR032675">
    <property type="entry name" value="LRR_dom_sf"/>
</dbReference>
<dbReference type="GO" id="GO:0005829">
    <property type="term" value="C:cytosol"/>
    <property type="evidence" value="ECO:0007669"/>
    <property type="project" value="TreeGrafter"/>
</dbReference>
<dbReference type="InterPro" id="IPR001611">
    <property type="entry name" value="Leu-rich_rpt"/>
</dbReference>
<evidence type="ECO:0000256" key="2">
    <source>
        <dbReference type="ARBA" id="ARBA00022614"/>
    </source>
</evidence>
<evidence type="ECO:0000256" key="1">
    <source>
        <dbReference type="ARBA" id="ARBA00022468"/>
    </source>
</evidence>
<dbReference type="Pfam" id="PF13516">
    <property type="entry name" value="LRR_6"/>
    <property type="match status" value="2"/>
</dbReference>
<dbReference type="Gene3D" id="3.80.10.10">
    <property type="entry name" value="Ribonuclease Inhibitor"/>
    <property type="match status" value="1"/>
</dbReference>
<keyword evidence="5" id="KW-1185">Reference proteome</keyword>
<dbReference type="PANTHER" id="PTHR24113">
    <property type="entry name" value="RAN GTPASE-ACTIVATING PROTEIN 1"/>
    <property type="match status" value="1"/>
</dbReference>
<keyword evidence="1" id="KW-0343">GTPase activation</keyword>
<dbReference type="InterPro" id="IPR006553">
    <property type="entry name" value="Leu-rich_rpt_Cys-con_subtyp"/>
</dbReference>
<dbReference type="Proteomes" id="UP000663866">
    <property type="component" value="Unassembled WGS sequence"/>
</dbReference>
<dbReference type="SUPFAM" id="SSF52047">
    <property type="entry name" value="RNI-like"/>
    <property type="match status" value="1"/>
</dbReference>
<dbReference type="GO" id="GO:0031267">
    <property type="term" value="F:small GTPase binding"/>
    <property type="evidence" value="ECO:0007669"/>
    <property type="project" value="TreeGrafter"/>
</dbReference>
<gene>
    <name evidence="4" type="ORF">OVN521_LOCUS24443</name>
</gene>
<reference evidence="4" key="1">
    <citation type="submission" date="2021-02" db="EMBL/GenBank/DDBJ databases">
        <authorList>
            <person name="Nowell W R."/>
        </authorList>
    </citation>
    <scope>NUCLEOTIDE SEQUENCE</scope>
</reference>
<dbReference type="GO" id="GO:0048471">
    <property type="term" value="C:perinuclear region of cytoplasm"/>
    <property type="evidence" value="ECO:0007669"/>
    <property type="project" value="TreeGrafter"/>
</dbReference>
<dbReference type="GO" id="GO:0005634">
    <property type="term" value="C:nucleus"/>
    <property type="evidence" value="ECO:0007669"/>
    <property type="project" value="TreeGrafter"/>
</dbReference>
<name>A0A819ZR93_9BILA</name>
<organism evidence="4 5">
    <name type="scientific">Rotaria magnacalcarata</name>
    <dbReference type="NCBI Taxonomy" id="392030"/>
    <lineage>
        <taxon>Eukaryota</taxon>
        <taxon>Metazoa</taxon>
        <taxon>Spiralia</taxon>
        <taxon>Gnathifera</taxon>
        <taxon>Rotifera</taxon>
        <taxon>Eurotatoria</taxon>
        <taxon>Bdelloidea</taxon>
        <taxon>Philodinida</taxon>
        <taxon>Philodinidae</taxon>
        <taxon>Rotaria</taxon>
    </lineage>
</organism>
<dbReference type="SMART" id="SM00367">
    <property type="entry name" value="LRR_CC"/>
    <property type="match status" value="2"/>
</dbReference>
<dbReference type="InterPro" id="IPR027038">
    <property type="entry name" value="RanGap"/>
</dbReference>
<dbReference type="GO" id="GO:0005096">
    <property type="term" value="F:GTPase activator activity"/>
    <property type="evidence" value="ECO:0007669"/>
    <property type="project" value="UniProtKB-KW"/>
</dbReference>
<evidence type="ECO:0000313" key="4">
    <source>
        <dbReference type="EMBL" id="CAF4166415.1"/>
    </source>
</evidence>
<keyword evidence="2" id="KW-0433">Leucine-rich repeat</keyword>
<dbReference type="AlphaFoldDB" id="A0A819ZR93"/>
<comment type="caution">
    <text evidence="4">The sequence shown here is derived from an EMBL/GenBank/DDBJ whole genome shotgun (WGS) entry which is preliminary data.</text>
</comment>